<evidence type="ECO:0000313" key="6">
    <source>
        <dbReference type="EMBL" id="MBM7038404.1"/>
    </source>
</evidence>
<dbReference type="InterPro" id="IPR015443">
    <property type="entry name" value="Aldose_1-epimerase"/>
</dbReference>
<protein>
    <recommendedName>
        <fullName evidence="5">Aldose 1-epimerase</fullName>
        <ecNumber evidence="5">5.1.3.3</ecNumber>
    </recommendedName>
</protein>
<dbReference type="Proteomes" id="UP000809621">
    <property type="component" value="Unassembled WGS sequence"/>
</dbReference>
<evidence type="ECO:0000256" key="5">
    <source>
        <dbReference type="PIRNR" id="PIRNR005096"/>
    </source>
</evidence>
<evidence type="ECO:0000256" key="2">
    <source>
        <dbReference type="ARBA" id="ARBA00006206"/>
    </source>
</evidence>
<name>A0ABS2HMX6_9VIBR</name>
<sequence>MTQGSLKERIEAGLAKDGHPVKVVELKNSHGMTATFMDVGATWLSTTMPVKGQSRELLLGVGSIDEYYDHGGCLGSTVGRYANRIKHGKLVIDGETYSLPTNAAGNTLHGGSDGFHRRRWTIEKQTDDKVQFSLVSKDGDQGFPGEVAVLLTYELTELNQVQIHFRAVTTQPTVVNLTNHAYFDLSGGQADDCLTHQMMVNAPQFLPSDDTGIPFGELLDVEGTSFDFRALKPIGHSFKSDEHQVRANGYDHSFLLDRECMSGEVAAELISPQGDLSMKVFTTKPAIQVYTGNFLAGNPKREGGEYSSYAGVALETQYMPDSPNHPEWPQPDVVLRDEEEYMQSTIYQFDEI</sequence>
<dbReference type="RefSeq" id="WP_205159854.1">
    <property type="nucleotide sequence ID" value="NZ_JAFEUM010000010.1"/>
</dbReference>
<dbReference type="NCBIfam" id="NF008277">
    <property type="entry name" value="PRK11055.1"/>
    <property type="match status" value="1"/>
</dbReference>
<dbReference type="EMBL" id="JAFEUM010000010">
    <property type="protein sequence ID" value="MBM7038404.1"/>
    <property type="molecule type" value="Genomic_DNA"/>
</dbReference>
<dbReference type="Pfam" id="PF01263">
    <property type="entry name" value="Aldose_epim"/>
    <property type="match status" value="1"/>
</dbReference>
<evidence type="ECO:0000256" key="4">
    <source>
        <dbReference type="ARBA" id="ARBA00023277"/>
    </source>
</evidence>
<reference evidence="6 7" key="1">
    <citation type="submission" date="2021-02" db="EMBL/GenBank/DDBJ databases">
        <authorList>
            <person name="Park J.-S."/>
        </authorList>
    </citation>
    <scope>NUCLEOTIDE SEQUENCE [LARGE SCALE GENOMIC DNA]</scope>
    <source>
        <strain evidence="6 7">188UL20-2</strain>
    </source>
</reference>
<keyword evidence="4 5" id="KW-0119">Carbohydrate metabolism</keyword>
<accession>A0ABS2HMX6</accession>
<organism evidence="6 7">
    <name type="scientific">Vibrio ulleungensis</name>
    <dbReference type="NCBI Taxonomy" id="2807619"/>
    <lineage>
        <taxon>Bacteria</taxon>
        <taxon>Pseudomonadati</taxon>
        <taxon>Pseudomonadota</taxon>
        <taxon>Gammaproteobacteria</taxon>
        <taxon>Vibrionales</taxon>
        <taxon>Vibrionaceae</taxon>
        <taxon>Vibrio</taxon>
    </lineage>
</organism>
<dbReference type="SUPFAM" id="SSF74650">
    <property type="entry name" value="Galactose mutarotase-like"/>
    <property type="match status" value="1"/>
</dbReference>
<comment type="caution">
    <text evidence="6">The sequence shown here is derived from an EMBL/GenBank/DDBJ whole genome shotgun (WGS) entry which is preliminary data.</text>
</comment>
<comment type="catalytic activity">
    <reaction evidence="5">
        <text>alpha-D-glucose = beta-D-glucose</text>
        <dbReference type="Rhea" id="RHEA:10264"/>
        <dbReference type="ChEBI" id="CHEBI:15903"/>
        <dbReference type="ChEBI" id="CHEBI:17925"/>
        <dbReference type="EC" id="5.1.3.3"/>
    </reaction>
</comment>
<dbReference type="InterPro" id="IPR014718">
    <property type="entry name" value="GH-type_carb-bd"/>
</dbReference>
<evidence type="ECO:0000256" key="3">
    <source>
        <dbReference type="ARBA" id="ARBA00023235"/>
    </source>
</evidence>
<dbReference type="PANTHER" id="PTHR10091:SF0">
    <property type="entry name" value="GALACTOSE MUTAROTASE"/>
    <property type="match status" value="1"/>
</dbReference>
<dbReference type="NCBIfam" id="TIGR02636">
    <property type="entry name" value="galM_Leloir"/>
    <property type="match status" value="1"/>
</dbReference>
<dbReference type="EC" id="5.1.3.3" evidence="5"/>
<dbReference type="PANTHER" id="PTHR10091">
    <property type="entry name" value="ALDOSE-1-EPIMERASE"/>
    <property type="match status" value="1"/>
</dbReference>
<comment type="similarity">
    <text evidence="2 5">Belongs to the aldose epimerase family.</text>
</comment>
<dbReference type="Gene3D" id="2.70.98.10">
    <property type="match status" value="1"/>
</dbReference>
<keyword evidence="7" id="KW-1185">Reference proteome</keyword>
<dbReference type="InterPro" id="IPR013458">
    <property type="entry name" value="Ald_epimerase_bac"/>
</dbReference>
<dbReference type="InterPro" id="IPR008183">
    <property type="entry name" value="Aldose_1/G6P_1-epimerase"/>
</dbReference>
<gene>
    <name evidence="6" type="primary">galM</name>
    <name evidence="6" type="ORF">JQC93_18650</name>
</gene>
<dbReference type="InterPro" id="IPR047215">
    <property type="entry name" value="Galactose_mutarotase-like"/>
</dbReference>
<dbReference type="PIRSF" id="PIRSF005096">
    <property type="entry name" value="GALM"/>
    <property type="match status" value="1"/>
</dbReference>
<dbReference type="CDD" id="cd09019">
    <property type="entry name" value="galactose_mutarotase_like"/>
    <property type="match status" value="1"/>
</dbReference>
<dbReference type="InterPro" id="IPR011013">
    <property type="entry name" value="Gal_mutarotase_sf_dom"/>
</dbReference>
<comment type="pathway">
    <text evidence="1 5">Carbohydrate metabolism; hexose metabolism.</text>
</comment>
<keyword evidence="3 5" id="KW-0413">Isomerase</keyword>
<evidence type="ECO:0000256" key="1">
    <source>
        <dbReference type="ARBA" id="ARBA00005028"/>
    </source>
</evidence>
<evidence type="ECO:0000313" key="7">
    <source>
        <dbReference type="Proteomes" id="UP000809621"/>
    </source>
</evidence>
<proteinExistence type="inferred from homology"/>